<protein>
    <submittedName>
        <fullName evidence="2">Uncharacterized protein</fullName>
    </submittedName>
</protein>
<gene>
    <name evidence="2" type="ORF">QQF64_022568</name>
</gene>
<comment type="caution">
    <text evidence="2">The sequence shown here is derived from an EMBL/GenBank/DDBJ whole genome shotgun (WGS) entry which is preliminary data.</text>
</comment>
<organism evidence="2 3">
    <name type="scientific">Cirrhinus molitorella</name>
    <name type="common">mud carp</name>
    <dbReference type="NCBI Taxonomy" id="172907"/>
    <lineage>
        <taxon>Eukaryota</taxon>
        <taxon>Metazoa</taxon>
        <taxon>Chordata</taxon>
        <taxon>Craniata</taxon>
        <taxon>Vertebrata</taxon>
        <taxon>Euteleostomi</taxon>
        <taxon>Actinopterygii</taxon>
        <taxon>Neopterygii</taxon>
        <taxon>Teleostei</taxon>
        <taxon>Ostariophysi</taxon>
        <taxon>Cypriniformes</taxon>
        <taxon>Cyprinidae</taxon>
        <taxon>Labeoninae</taxon>
        <taxon>Labeonini</taxon>
        <taxon>Cirrhinus</taxon>
    </lineage>
</organism>
<feature type="region of interest" description="Disordered" evidence="1">
    <location>
        <begin position="26"/>
        <end position="50"/>
    </location>
</feature>
<proteinExistence type="predicted"/>
<evidence type="ECO:0000313" key="3">
    <source>
        <dbReference type="Proteomes" id="UP001558613"/>
    </source>
</evidence>
<feature type="compositionally biased region" description="Low complexity" evidence="1">
    <location>
        <begin position="30"/>
        <end position="41"/>
    </location>
</feature>
<keyword evidence="3" id="KW-1185">Reference proteome</keyword>
<accession>A0ABR3L2Z8</accession>
<dbReference type="Proteomes" id="UP001558613">
    <property type="component" value="Unassembled WGS sequence"/>
</dbReference>
<evidence type="ECO:0000313" key="2">
    <source>
        <dbReference type="EMBL" id="KAL1247192.1"/>
    </source>
</evidence>
<evidence type="ECO:0000256" key="1">
    <source>
        <dbReference type="SAM" id="MobiDB-lite"/>
    </source>
</evidence>
<reference evidence="2 3" key="1">
    <citation type="submission" date="2023-09" db="EMBL/GenBank/DDBJ databases">
        <authorList>
            <person name="Wang M."/>
        </authorList>
    </citation>
    <scope>NUCLEOTIDE SEQUENCE [LARGE SCALE GENOMIC DNA]</scope>
    <source>
        <strain evidence="2">GT-2023</strain>
        <tissue evidence="2">Liver</tissue>
    </source>
</reference>
<name>A0ABR3L2Z8_9TELE</name>
<sequence>MNSLNEQETLIGSSINIFQQDDINSFPVLPSQTTPKTPTSPAKGKRTTTISLARPLRPFADFELLTYFTRRQAVTRHSCDLPLQVCQSGLEKVE</sequence>
<dbReference type="EMBL" id="JAYMGO010000025">
    <property type="protein sequence ID" value="KAL1247192.1"/>
    <property type="molecule type" value="Genomic_DNA"/>
</dbReference>